<evidence type="ECO:0000259" key="5">
    <source>
        <dbReference type="Pfam" id="PF07731"/>
    </source>
</evidence>
<dbReference type="GO" id="GO:0016491">
    <property type="term" value="F:oxidoreductase activity"/>
    <property type="evidence" value="ECO:0007669"/>
    <property type="project" value="UniProtKB-KW"/>
</dbReference>
<keyword evidence="8" id="KW-1185">Reference proteome</keyword>
<name>A0A7J6LR12_PERCH</name>
<dbReference type="GO" id="GO:0005507">
    <property type="term" value="F:copper ion binding"/>
    <property type="evidence" value="ECO:0007669"/>
    <property type="project" value="InterPro"/>
</dbReference>
<dbReference type="InterPro" id="IPR011707">
    <property type="entry name" value="Cu-oxidase-like_N"/>
</dbReference>
<dbReference type="PROSITE" id="PS00080">
    <property type="entry name" value="MULTICOPPER_OXIDASE2"/>
    <property type="match status" value="1"/>
</dbReference>
<organism evidence="7 8">
    <name type="scientific">Perkinsus chesapeaki</name>
    <name type="common">Clam parasite</name>
    <name type="synonym">Perkinsus andrewsi</name>
    <dbReference type="NCBI Taxonomy" id="330153"/>
    <lineage>
        <taxon>Eukaryota</taxon>
        <taxon>Sar</taxon>
        <taxon>Alveolata</taxon>
        <taxon>Perkinsozoa</taxon>
        <taxon>Perkinsea</taxon>
        <taxon>Perkinsida</taxon>
        <taxon>Perkinsidae</taxon>
        <taxon>Perkinsus</taxon>
    </lineage>
</organism>
<evidence type="ECO:0000313" key="8">
    <source>
        <dbReference type="Proteomes" id="UP000591131"/>
    </source>
</evidence>
<dbReference type="CDD" id="cd13853">
    <property type="entry name" value="CuRO_1_Tth-MCO_like"/>
    <property type="match status" value="1"/>
</dbReference>
<evidence type="ECO:0000256" key="4">
    <source>
        <dbReference type="SAM" id="Phobius"/>
    </source>
</evidence>
<keyword evidence="3" id="KW-0560">Oxidoreductase</keyword>
<feature type="domain" description="Plastocyanin-like" evidence="5">
    <location>
        <begin position="1198"/>
        <end position="1307"/>
    </location>
</feature>
<keyword evidence="4" id="KW-0812">Transmembrane</keyword>
<dbReference type="SUPFAM" id="SSF49503">
    <property type="entry name" value="Cupredoxins"/>
    <property type="match status" value="3"/>
</dbReference>
<dbReference type="InterPro" id="IPR011706">
    <property type="entry name" value="Cu-oxidase_C"/>
</dbReference>
<gene>
    <name evidence="7" type="ORF">FOL47_006679</name>
</gene>
<proteinExistence type="inferred from homology"/>
<evidence type="ECO:0000259" key="6">
    <source>
        <dbReference type="Pfam" id="PF07732"/>
    </source>
</evidence>
<feature type="transmembrane region" description="Helical" evidence="4">
    <location>
        <begin position="440"/>
        <end position="464"/>
    </location>
</feature>
<reference evidence="7 8" key="1">
    <citation type="submission" date="2020-04" db="EMBL/GenBank/DDBJ databases">
        <title>Perkinsus chesapeaki whole genome sequence.</title>
        <authorList>
            <person name="Bogema D.R."/>
        </authorList>
    </citation>
    <scope>NUCLEOTIDE SEQUENCE [LARGE SCALE GENOMIC DNA]</scope>
    <source>
        <strain evidence="7">ATCC PRA-425</strain>
    </source>
</reference>
<comment type="similarity">
    <text evidence="1">Belongs to the multicopper oxidase family.</text>
</comment>
<dbReference type="InterPro" id="IPR002355">
    <property type="entry name" value="Cu_oxidase_Cu_BS"/>
</dbReference>
<evidence type="ECO:0000313" key="7">
    <source>
        <dbReference type="EMBL" id="KAF4661430.1"/>
    </source>
</evidence>
<comment type="caution">
    <text evidence="7">The sequence shown here is derived from an EMBL/GenBank/DDBJ whole genome shotgun (WGS) entry which is preliminary data.</text>
</comment>
<protein>
    <recommendedName>
        <fullName evidence="9">Multicopper oxidase</fullName>
    </recommendedName>
</protein>
<feature type="transmembrane region" description="Helical" evidence="4">
    <location>
        <begin position="403"/>
        <end position="420"/>
    </location>
</feature>
<feature type="transmembrane region" description="Helical" evidence="4">
    <location>
        <begin position="364"/>
        <end position="382"/>
    </location>
</feature>
<dbReference type="OrthoDB" id="2121828at2759"/>
<evidence type="ECO:0008006" key="9">
    <source>
        <dbReference type="Google" id="ProtNLM"/>
    </source>
</evidence>
<keyword evidence="4" id="KW-0472">Membrane</keyword>
<feature type="domain" description="Plastocyanin-like" evidence="6">
    <location>
        <begin position="793"/>
        <end position="906"/>
    </location>
</feature>
<dbReference type="InterPro" id="IPR008972">
    <property type="entry name" value="Cupredoxin"/>
</dbReference>
<keyword evidence="4" id="KW-1133">Transmembrane helix</keyword>
<sequence>MCFLTNSAEGPATRSCPPCLRGYREHSDVEMVPVERPSLKIHIKRSLRKAASSSPPKTAGVDAVNMMKRLANRRAFAGSHVMVNGRLLSSGINRIHLERANGTLEMPLDKHEAIKHGEATKVRKVNARMQELHCKFMSGEINPAQFKLNDFLCECEQFSLWCPSMALAELGAGFPVYFDFIKSLRNLMVLLFVISIIMLLANSKADSIDLMIPFGDRKVMPYRSLLHKHLMVSDLKFVANSGKPWLPWLRGNCIWLGHGPDDSDRTVLFDHPNDYAVFVSGLPKDATDEFEILQFFTHHTIRGRQVEVVKALVCFDISDLFDAVKRRTIHIDGQKFLTSDTRVIIENAFGGGIGGGTESCIRSVFPALTIALLNLLITKLAYKSVIHERHFTVSAKDSSIMMKLSLAYIINTAVITYAVNADSVNWYRAGGMVPDVFMTVLINSVFPPALAFLDLGGLFRKYIVKKIDPARSRLKQEKYAYALKSYFLGIIFAPILPVILPLVALGLTLQDWSSKYLLLRKCKRPYTQSAKLAKQAMLLIEASAVVRVMGLILIRPSIADSQLGSFNGKLFNGHSCSPGHLRYACCTFMCQQSTDTTLRRAVERAPDYYAAQYLWGRTDKYHLTNPAYRGLPESLNPENLTPETTATRQSILQRAQSLQGNFTTVISNYAETAANMEFARLSTSLAMINMMQIRFLLITPCSPGKPPRSFPREWNPFDLRHFGDGHFAEASLIGKPIALWEWRDLSGQWRPLPPVAAEIVFVTAATVEQDLFLDIADPELMESVGIDHWQPRVYNERLVWPTIRVSPGDTLRITIINRLSPPQGAWKNNHLGRLNATNLHVHGLHISPQEDDVLVSCQPGDNLTYVYHVPQDHVHGTYMYHAHLHGSTFIQVGQGLAGALIIGPKNGEQEFPFERGLVLGHVCFHCYKLEPKPITDSQGVDWPFYSHEAGDVNGPPSYMEPEELAVKESEEAVFSKYLVNGLVAPTINVPLKEWGVLRFIHPPVAAHVNITIVPEGACEMSVIAADGIPSTDGPRKVNSFILIPGSRRDVAVRCNSSDQHAQFIGVSHKSPDNYWYTGDILSVIPSSSESGSARLPRYEPPTAKYLADTRNLSPTAPQFHLKFGHYYPTFPSHTFLGWLFAVLAILLGVPLWKWFVVHCSRGYGYIRLQAEQSRFGAEKNSTVMILLAALEVGELAVNGKSFTSATDYLTQMHLGDLNEWIYEKGDWKHPVHMHTYPVQIARFGDEASKNEGEEAGFYLGHWYDTIGGFNFSKKGVTVRFWSVDFTGGILVHCHILYHEDRGMIAVAETVK</sequence>
<feature type="transmembrane region" description="Helical" evidence="4">
    <location>
        <begin position="485"/>
        <end position="509"/>
    </location>
</feature>
<dbReference type="PANTHER" id="PTHR11709:SF518">
    <property type="entry name" value="MULTICOPPER OXIDASE"/>
    <property type="match status" value="1"/>
</dbReference>
<evidence type="ECO:0000256" key="3">
    <source>
        <dbReference type="ARBA" id="ARBA00023002"/>
    </source>
</evidence>
<dbReference type="Gene3D" id="2.60.40.420">
    <property type="entry name" value="Cupredoxins - blue copper proteins"/>
    <property type="match status" value="3"/>
</dbReference>
<accession>A0A7J6LR12</accession>
<dbReference type="InterPro" id="IPR045087">
    <property type="entry name" value="Cu-oxidase_fam"/>
</dbReference>
<feature type="transmembrane region" description="Helical" evidence="4">
    <location>
        <begin position="1135"/>
        <end position="1157"/>
    </location>
</feature>
<evidence type="ECO:0000256" key="2">
    <source>
        <dbReference type="ARBA" id="ARBA00022723"/>
    </source>
</evidence>
<dbReference type="PANTHER" id="PTHR11709">
    <property type="entry name" value="MULTI-COPPER OXIDASE"/>
    <property type="match status" value="1"/>
</dbReference>
<dbReference type="Proteomes" id="UP000591131">
    <property type="component" value="Unassembled WGS sequence"/>
</dbReference>
<dbReference type="EMBL" id="JAAPAO010000378">
    <property type="protein sequence ID" value="KAF4661430.1"/>
    <property type="molecule type" value="Genomic_DNA"/>
</dbReference>
<dbReference type="Pfam" id="PF07731">
    <property type="entry name" value="Cu-oxidase_2"/>
    <property type="match status" value="1"/>
</dbReference>
<keyword evidence="2" id="KW-0479">Metal-binding</keyword>
<evidence type="ECO:0000256" key="1">
    <source>
        <dbReference type="ARBA" id="ARBA00010609"/>
    </source>
</evidence>
<dbReference type="Pfam" id="PF07732">
    <property type="entry name" value="Cu-oxidase_3"/>
    <property type="match status" value="1"/>
</dbReference>